<protein>
    <recommendedName>
        <fullName evidence="3">Carrier domain-containing protein</fullName>
    </recommendedName>
</protein>
<dbReference type="AlphaFoldDB" id="X1TXG6"/>
<dbReference type="SUPFAM" id="SSF47336">
    <property type="entry name" value="ACP-like"/>
    <property type="match status" value="1"/>
</dbReference>
<dbReference type="EMBL" id="BARW01012508">
    <property type="protein sequence ID" value="GAI84734.1"/>
    <property type="molecule type" value="Genomic_DNA"/>
</dbReference>
<keyword evidence="1" id="KW-0596">Phosphopantetheine</keyword>
<dbReference type="PANTHER" id="PTHR20863:SF76">
    <property type="entry name" value="CARRIER DOMAIN-CONTAINING PROTEIN"/>
    <property type="match status" value="1"/>
</dbReference>
<dbReference type="NCBIfam" id="TIGR00517">
    <property type="entry name" value="acyl_carrier"/>
    <property type="match status" value="1"/>
</dbReference>
<dbReference type="PANTHER" id="PTHR20863">
    <property type="entry name" value="ACYL CARRIER PROTEIN"/>
    <property type="match status" value="1"/>
</dbReference>
<dbReference type="InterPro" id="IPR003231">
    <property type="entry name" value="ACP"/>
</dbReference>
<dbReference type="InterPro" id="IPR009081">
    <property type="entry name" value="PP-bd_ACP"/>
</dbReference>
<dbReference type="HAMAP" id="MF_01217">
    <property type="entry name" value="Acyl_carrier"/>
    <property type="match status" value="1"/>
</dbReference>
<comment type="caution">
    <text evidence="4">The sequence shown here is derived from an EMBL/GenBank/DDBJ whole genome shotgun (WGS) entry which is preliminary data.</text>
</comment>
<evidence type="ECO:0000256" key="2">
    <source>
        <dbReference type="ARBA" id="ARBA00022553"/>
    </source>
</evidence>
<evidence type="ECO:0000259" key="3">
    <source>
        <dbReference type="PROSITE" id="PS50075"/>
    </source>
</evidence>
<proteinExistence type="inferred from homology"/>
<keyword evidence="2" id="KW-0597">Phosphoprotein</keyword>
<dbReference type="GO" id="GO:0005829">
    <property type="term" value="C:cytosol"/>
    <property type="evidence" value="ECO:0007669"/>
    <property type="project" value="TreeGrafter"/>
</dbReference>
<accession>X1TXG6</accession>
<feature type="domain" description="Carrier" evidence="3">
    <location>
        <begin position="1"/>
        <end position="76"/>
    </location>
</feature>
<evidence type="ECO:0000313" key="4">
    <source>
        <dbReference type="EMBL" id="GAI84734.1"/>
    </source>
</evidence>
<name>X1TXG6_9ZZZZ</name>
<sequence>MSVFERVKKIITDVMAVKETEVSAETSLANDLGTDSLDYVALLQEFEAEFNIQIPDEDAIKLKTVEDTVKYIERKVNNKG</sequence>
<dbReference type="Pfam" id="PF00550">
    <property type="entry name" value="PP-binding"/>
    <property type="match status" value="1"/>
</dbReference>
<dbReference type="InterPro" id="IPR036736">
    <property type="entry name" value="ACP-like_sf"/>
</dbReference>
<dbReference type="NCBIfam" id="NF002148">
    <property type="entry name" value="PRK00982.1-2"/>
    <property type="match status" value="1"/>
</dbReference>
<reference evidence="4" key="1">
    <citation type="journal article" date="2014" name="Front. Microbiol.">
        <title>High frequency of phylogenetically diverse reductive dehalogenase-homologous genes in deep subseafloor sedimentary metagenomes.</title>
        <authorList>
            <person name="Kawai M."/>
            <person name="Futagami T."/>
            <person name="Toyoda A."/>
            <person name="Takaki Y."/>
            <person name="Nishi S."/>
            <person name="Hori S."/>
            <person name="Arai W."/>
            <person name="Tsubouchi T."/>
            <person name="Morono Y."/>
            <person name="Uchiyama I."/>
            <person name="Ito T."/>
            <person name="Fujiyama A."/>
            <person name="Inagaki F."/>
            <person name="Takami H."/>
        </authorList>
    </citation>
    <scope>NUCLEOTIDE SEQUENCE</scope>
    <source>
        <strain evidence="4">Expedition CK06-06</strain>
    </source>
</reference>
<gene>
    <name evidence="4" type="ORF">S12H4_23510</name>
</gene>
<dbReference type="NCBIfam" id="NF002150">
    <property type="entry name" value="PRK00982.1-4"/>
    <property type="match status" value="1"/>
</dbReference>
<dbReference type="GO" id="GO:0000036">
    <property type="term" value="F:acyl carrier activity"/>
    <property type="evidence" value="ECO:0007669"/>
    <property type="project" value="TreeGrafter"/>
</dbReference>
<dbReference type="Gene3D" id="1.10.1200.10">
    <property type="entry name" value="ACP-like"/>
    <property type="match status" value="1"/>
</dbReference>
<organism evidence="4">
    <name type="scientific">marine sediment metagenome</name>
    <dbReference type="NCBI Taxonomy" id="412755"/>
    <lineage>
        <taxon>unclassified sequences</taxon>
        <taxon>metagenomes</taxon>
        <taxon>ecological metagenomes</taxon>
    </lineage>
</organism>
<dbReference type="GO" id="GO:0009245">
    <property type="term" value="P:lipid A biosynthetic process"/>
    <property type="evidence" value="ECO:0007669"/>
    <property type="project" value="TreeGrafter"/>
</dbReference>
<dbReference type="GO" id="GO:0016020">
    <property type="term" value="C:membrane"/>
    <property type="evidence" value="ECO:0007669"/>
    <property type="project" value="GOC"/>
</dbReference>
<evidence type="ECO:0000256" key="1">
    <source>
        <dbReference type="ARBA" id="ARBA00022450"/>
    </source>
</evidence>
<dbReference type="GO" id="GO:0000035">
    <property type="term" value="F:acyl binding"/>
    <property type="evidence" value="ECO:0007669"/>
    <property type="project" value="TreeGrafter"/>
</dbReference>
<dbReference type="PROSITE" id="PS50075">
    <property type="entry name" value="CARRIER"/>
    <property type="match status" value="1"/>
</dbReference>